<dbReference type="EMBL" id="BLXT01008325">
    <property type="protein sequence ID" value="GFO47458.1"/>
    <property type="molecule type" value="Genomic_DNA"/>
</dbReference>
<proteinExistence type="predicted"/>
<keyword evidence="2" id="KW-1185">Reference proteome</keyword>
<sequence length="85" mass="10005">MSPSIAEASQRVQYVLQTEEYLHSNTFTELLLRSVLLMSPYVIMCKDLESNPSRGLWRLLKERPMLKLHRQKLMLRDMPTLVDLT</sequence>
<name>A0AAV4DT00_9GAST</name>
<protein>
    <submittedName>
        <fullName evidence="1">Uncharacterized protein</fullName>
    </submittedName>
</protein>
<dbReference type="Proteomes" id="UP000735302">
    <property type="component" value="Unassembled WGS sequence"/>
</dbReference>
<reference evidence="1 2" key="1">
    <citation type="journal article" date="2021" name="Elife">
        <title>Chloroplast acquisition without the gene transfer in kleptoplastic sea slugs, Plakobranchus ocellatus.</title>
        <authorList>
            <person name="Maeda T."/>
            <person name="Takahashi S."/>
            <person name="Yoshida T."/>
            <person name="Shimamura S."/>
            <person name="Takaki Y."/>
            <person name="Nagai Y."/>
            <person name="Toyoda A."/>
            <person name="Suzuki Y."/>
            <person name="Arimoto A."/>
            <person name="Ishii H."/>
            <person name="Satoh N."/>
            <person name="Nishiyama T."/>
            <person name="Hasebe M."/>
            <person name="Maruyama T."/>
            <person name="Minagawa J."/>
            <person name="Obokata J."/>
            <person name="Shigenobu S."/>
        </authorList>
    </citation>
    <scope>NUCLEOTIDE SEQUENCE [LARGE SCALE GENOMIC DNA]</scope>
</reference>
<organism evidence="1 2">
    <name type="scientific">Plakobranchus ocellatus</name>
    <dbReference type="NCBI Taxonomy" id="259542"/>
    <lineage>
        <taxon>Eukaryota</taxon>
        <taxon>Metazoa</taxon>
        <taxon>Spiralia</taxon>
        <taxon>Lophotrochozoa</taxon>
        <taxon>Mollusca</taxon>
        <taxon>Gastropoda</taxon>
        <taxon>Heterobranchia</taxon>
        <taxon>Euthyneura</taxon>
        <taxon>Panpulmonata</taxon>
        <taxon>Sacoglossa</taxon>
        <taxon>Placobranchoidea</taxon>
        <taxon>Plakobranchidae</taxon>
        <taxon>Plakobranchus</taxon>
    </lineage>
</organism>
<accession>A0AAV4DT00</accession>
<gene>
    <name evidence="1" type="ORF">PoB_007396300</name>
</gene>
<comment type="caution">
    <text evidence="1">The sequence shown here is derived from an EMBL/GenBank/DDBJ whole genome shotgun (WGS) entry which is preliminary data.</text>
</comment>
<dbReference type="AlphaFoldDB" id="A0AAV4DT00"/>
<evidence type="ECO:0000313" key="2">
    <source>
        <dbReference type="Proteomes" id="UP000735302"/>
    </source>
</evidence>
<evidence type="ECO:0000313" key="1">
    <source>
        <dbReference type="EMBL" id="GFO47458.1"/>
    </source>
</evidence>